<organism evidence="1 2">
    <name type="scientific">Elysia marginata</name>
    <dbReference type="NCBI Taxonomy" id="1093978"/>
    <lineage>
        <taxon>Eukaryota</taxon>
        <taxon>Metazoa</taxon>
        <taxon>Spiralia</taxon>
        <taxon>Lophotrochozoa</taxon>
        <taxon>Mollusca</taxon>
        <taxon>Gastropoda</taxon>
        <taxon>Heterobranchia</taxon>
        <taxon>Euthyneura</taxon>
        <taxon>Panpulmonata</taxon>
        <taxon>Sacoglossa</taxon>
        <taxon>Placobranchoidea</taxon>
        <taxon>Plakobranchidae</taxon>
        <taxon>Elysia</taxon>
    </lineage>
</organism>
<dbReference type="AlphaFoldDB" id="A0AAV4G529"/>
<dbReference type="Pfam" id="PF03382">
    <property type="entry name" value="DUF285"/>
    <property type="match status" value="1"/>
</dbReference>
<proteinExistence type="predicted"/>
<protein>
    <submittedName>
        <fullName evidence="1">Surface protein</fullName>
    </submittedName>
</protein>
<dbReference type="EMBL" id="BMAT01004790">
    <property type="protein sequence ID" value="GFR80597.1"/>
    <property type="molecule type" value="Genomic_DNA"/>
</dbReference>
<comment type="caution">
    <text evidence="1">The sequence shown here is derived from an EMBL/GenBank/DDBJ whole genome shotgun (WGS) entry which is preliminary data.</text>
</comment>
<sequence>MKTIKATDGNIEDIVKYEIARLGYHADLNHIDVSEVMDMRGLFRGSNFNGDISKWNVSSVIDMSEMFQDAKFNGNISNWDVSNCLSFELMFYNSDFKPVFTGDISKWKVRDDANVKRMFNADAPNSTPKIRIHMACDILHELTINYGSELREFAKERGIIKD</sequence>
<dbReference type="InterPro" id="IPR005046">
    <property type="entry name" value="DUF285"/>
</dbReference>
<evidence type="ECO:0000313" key="1">
    <source>
        <dbReference type="EMBL" id="GFR80597.1"/>
    </source>
</evidence>
<keyword evidence="2" id="KW-1185">Reference proteome</keyword>
<evidence type="ECO:0000313" key="2">
    <source>
        <dbReference type="Proteomes" id="UP000762676"/>
    </source>
</evidence>
<name>A0AAV4G529_9GAST</name>
<accession>A0AAV4G529</accession>
<reference evidence="1 2" key="1">
    <citation type="journal article" date="2021" name="Elife">
        <title>Chloroplast acquisition without the gene transfer in kleptoplastic sea slugs, Plakobranchus ocellatus.</title>
        <authorList>
            <person name="Maeda T."/>
            <person name="Takahashi S."/>
            <person name="Yoshida T."/>
            <person name="Shimamura S."/>
            <person name="Takaki Y."/>
            <person name="Nagai Y."/>
            <person name="Toyoda A."/>
            <person name="Suzuki Y."/>
            <person name="Arimoto A."/>
            <person name="Ishii H."/>
            <person name="Satoh N."/>
            <person name="Nishiyama T."/>
            <person name="Hasebe M."/>
            <person name="Maruyama T."/>
            <person name="Minagawa J."/>
            <person name="Obokata J."/>
            <person name="Shigenobu S."/>
        </authorList>
    </citation>
    <scope>NUCLEOTIDE SEQUENCE [LARGE SCALE GENOMIC DNA]</scope>
</reference>
<dbReference type="Proteomes" id="UP000762676">
    <property type="component" value="Unassembled WGS sequence"/>
</dbReference>
<gene>
    <name evidence="1" type="ORF">ElyMa_002318600</name>
</gene>